<proteinExistence type="predicted"/>
<organism evidence="2 3">
    <name type="scientific">Ficus carica</name>
    <name type="common">Common fig</name>
    <dbReference type="NCBI Taxonomy" id="3494"/>
    <lineage>
        <taxon>Eukaryota</taxon>
        <taxon>Viridiplantae</taxon>
        <taxon>Streptophyta</taxon>
        <taxon>Embryophyta</taxon>
        <taxon>Tracheophyta</taxon>
        <taxon>Spermatophyta</taxon>
        <taxon>Magnoliopsida</taxon>
        <taxon>eudicotyledons</taxon>
        <taxon>Gunneridae</taxon>
        <taxon>Pentapetalae</taxon>
        <taxon>rosids</taxon>
        <taxon>fabids</taxon>
        <taxon>Rosales</taxon>
        <taxon>Moraceae</taxon>
        <taxon>Ficeae</taxon>
        <taxon>Ficus</taxon>
    </lineage>
</organism>
<protein>
    <submittedName>
        <fullName evidence="2">Uncharacterized protein</fullName>
    </submittedName>
</protein>
<accession>A0AA88J3V1</accession>
<gene>
    <name evidence="2" type="ORF">TIFTF001_029799</name>
</gene>
<dbReference type="Proteomes" id="UP001187192">
    <property type="component" value="Unassembled WGS sequence"/>
</dbReference>
<reference evidence="2" key="1">
    <citation type="submission" date="2023-07" db="EMBL/GenBank/DDBJ databases">
        <title>draft genome sequence of fig (Ficus carica).</title>
        <authorList>
            <person name="Takahashi T."/>
            <person name="Nishimura K."/>
        </authorList>
    </citation>
    <scope>NUCLEOTIDE SEQUENCE</scope>
</reference>
<feature type="compositionally biased region" description="Gly residues" evidence="1">
    <location>
        <begin position="1"/>
        <end position="13"/>
    </location>
</feature>
<comment type="caution">
    <text evidence="2">The sequence shown here is derived from an EMBL/GenBank/DDBJ whole genome shotgun (WGS) entry which is preliminary data.</text>
</comment>
<dbReference type="EMBL" id="BTGU01000101">
    <property type="protein sequence ID" value="GMN60711.1"/>
    <property type="molecule type" value="Genomic_DNA"/>
</dbReference>
<name>A0AA88J3V1_FICCA</name>
<keyword evidence="3" id="KW-1185">Reference proteome</keyword>
<evidence type="ECO:0000256" key="1">
    <source>
        <dbReference type="SAM" id="MobiDB-lite"/>
    </source>
</evidence>
<evidence type="ECO:0000313" key="2">
    <source>
        <dbReference type="EMBL" id="GMN60711.1"/>
    </source>
</evidence>
<sequence length="33" mass="3523">MGVAGGRGWGQGWVTGVRREKVADDGEDFGWEG</sequence>
<evidence type="ECO:0000313" key="3">
    <source>
        <dbReference type="Proteomes" id="UP001187192"/>
    </source>
</evidence>
<feature type="region of interest" description="Disordered" evidence="1">
    <location>
        <begin position="1"/>
        <end position="33"/>
    </location>
</feature>
<dbReference type="AlphaFoldDB" id="A0AA88J3V1"/>